<feature type="transmembrane region" description="Helical" evidence="11">
    <location>
        <begin position="168"/>
        <end position="188"/>
    </location>
</feature>
<dbReference type="OrthoDB" id="9789241at2"/>
<dbReference type="InterPro" id="IPR035908">
    <property type="entry name" value="F0_ATP_A_sf"/>
</dbReference>
<name>A0A386H0N0_9CLOT</name>
<keyword evidence="6 11" id="KW-0375">Hydrogen ion transport</keyword>
<dbReference type="HAMAP" id="MF_01393">
    <property type="entry name" value="ATP_synth_a_bact"/>
    <property type="match status" value="1"/>
</dbReference>
<proteinExistence type="inferred from homology"/>
<dbReference type="KEGG" id="cfer:D4Z93_00925"/>
<evidence type="ECO:0000313" key="12">
    <source>
        <dbReference type="EMBL" id="AYD39198.1"/>
    </source>
</evidence>
<evidence type="ECO:0000256" key="9">
    <source>
        <dbReference type="ARBA" id="ARBA00023136"/>
    </source>
</evidence>
<accession>A0A386H0N0</accession>
<dbReference type="Proteomes" id="UP000266301">
    <property type="component" value="Chromosome"/>
</dbReference>
<organism evidence="12 13">
    <name type="scientific">Clostridium fermenticellae</name>
    <dbReference type="NCBI Taxonomy" id="2068654"/>
    <lineage>
        <taxon>Bacteria</taxon>
        <taxon>Bacillati</taxon>
        <taxon>Bacillota</taxon>
        <taxon>Clostridia</taxon>
        <taxon>Eubacteriales</taxon>
        <taxon>Clostridiaceae</taxon>
        <taxon>Clostridium</taxon>
    </lineage>
</organism>
<dbReference type="RefSeq" id="WP_119969909.1">
    <property type="nucleotide sequence ID" value="NZ_CP032416.1"/>
</dbReference>
<evidence type="ECO:0000256" key="2">
    <source>
        <dbReference type="ARBA" id="ARBA00006810"/>
    </source>
</evidence>
<dbReference type="GO" id="GO:0042777">
    <property type="term" value="P:proton motive force-driven plasma membrane ATP synthesis"/>
    <property type="evidence" value="ECO:0007669"/>
    <property type="project" value="TreeGrafter"/>
</dbReference>
<comment type="similarity">
    <text evidence="2 11">Belongs to the ATPase A chain family.</text>
</comment>
<dbReference type="InterPro" id="IPR045082">
    <property type="entry name" value="ATP_syn_F0_a_bact/chloroplast"/>
</dbReference>
<comment type="function">
    <text evidence="11">Key component of the proton channel; it plays a direct role in the translocation of protons across the membrane.</text>
</comment>
<evidence type="ECO:0000256" key="5">
    <source>
        <dbReference type="ARBA" id="ARBA00022692"/>
    </source>
</evidence>
<dbReference type="InterPro" id="IPR000568">
    <property type="entry name" value="ATP_synth_F0_asu"/>
</dbReference>
<evidence type="ECO:0000256" key="7">
    <source>
        <dbReference type="ARBA" id="ARBA00022989"/>
    </source>
</evidence>
<keyword evidence="4 11" id="KW-0138">CF(0)</keyword>
<evidence type="ECO:0000256" key="11">
    <source>
        <dbReference type="HAMAP-Rule" id="MF_01393"/>
    </source>
</evidence>
<dbReference type="SUPFAM" id="SSF81336">
    <property type="entry name" value="F1F0 ATP synthase subunit A"/>
    <property type="match status" value="1"/>
</dbReference>
<dbReference type="Gene3D" id="1.20.120.220">
    <property type="entry name" value="ATP synthase, F0 complex, subunit A"/>
    <property type="match status" value="1"/>
</dbReference>
<keyword evidence="7 11" id="KW-1133">Transmembrane helix</keyword>
<dbReference type="CDD" id="cd00310">
    <property type="entry name" value="ATP-synt_Fo_a_6"/>
    <property type="match status" value="1"/>
</dbReference>
<reference evidence="12 13" key="1">
    <citation type="journal article" date="2019" name="Int. J. Syst. Evol. Microbiol.">
        <title>Clostridium fermenticellae sp. nov., isolated from the mud in a fermentation cellar for the production of the Chinese liquor, baijiu.</title>
        <authorList>
            <person name="Xu P.X."/>
            <person name="Chai L.J."/>
            <person name="Qiu T."/>
            <person name="Zhang X.J."/>
            <person name="Lu Z.M."/>
            <person name="Xiao C."/>
            <person name="Wang S.T."/>
            <person name="Shen C.H."/>
            <person name="Shi J.S."/>
            <person name="Xu Z.H."/>
        </authorList>
    </citation>
    <scope>NUCLEOTIDE SEQUENCE [LARGE SCALE GENOMIC DNA]</scope>
    <source>
        <strain evidence="12 13">JN500901</strain>
    </source>
</reference>
<gene>
    <name evidence="11" type="primary">atpB</name>
    <name evidence="12" type="ORF">D4Z93_00925</name>
</gene>
<dbReference type="PRINTS" id="PR00123">
    <property type="entry name" value="ATPASEA"/>
</dbReference>
<dbReference type="InterPro" id="IPR023011">
    <property type="entry name" value="ATP_synth_F0_asu_AS"/>
</dbReference>
<dbReference type="EMBL" id="CP032416">
    <property type="protein sequence ID" value="AYD39198.1"/>
    <property type="molecule type" value="Genomic_DNA"/>
</dbReference>
<keyword evidence="9 11" id="KW-0472">Membrane</keyword>
<evidence type="ECO:0000256" key="4">
    <source>
        <dbReference type="ARBA" id="ARBA00022547"/>
    </source>
</evidence>
<feature type="transmembrane region" description="Helical" evidence="11">
    <location>
        <begin position="77"/>
        <end position="101"/>
    </location>
</feature>
<keyword evidence="11" id="KW-1003">Cell membrane</keyword>
<evidence type="ECO:0000256" key="1">
    <source>
        <dbReference type="ARBA" id="ARBA00004141"/>
    </source>
</evidence>
<dbReference type="GO" id="GO:0005886">
    <property type="term" value="C:plasma membrane"/>
    <property type="evidence" value="ECO:0007669"/>
    <property type="project" value="UniProtKB-SubCell"/>
</dbReference>
<keyword evidence="3 11" id="KW-0813">Transport</keyword>
<evidence type="ECO:0000256" key="8">
    <source>
        <dbReference type="ARBA" id="ARBA00023065"/>
    </source>
</evidence>
<keyword evidence="5 11" id="KW-0812">Transmembrane</keyword>
<dbReference type="NCBIfam" id="NF004484">
    <property type="entry name" value="PRK05815.3-2"/>
    <property type="match status" value="1"/>
</dbReference>
<feature type="transmembrane region" description="Helical" evidence="11">
    <location>
        <begin position="23"/>
        <end position="41"/>
    </location>
</feature>
<keyword evidence="13" id="KW-1185">Reference proteome</keyword>
<dbReference type="GO" id="GO:0046933">
    <property type="term" value="F:proton-transporting ATP synthase activity, rotational mechanism"/>
    <property type="evidence" value="ECO:0007669"/>
    <property type="project" value="UniProtKB-UniRule"/>
</dbReference>
<evidence type="ECO:0000313" key="13">
    <source>
        <dbReference type="Proteomes" id="UP000266301"/>
    </source>
</evidence>
<dbReference type="AlphaFoldDB" id="A0A386H0N0"/>
<feature type="transmembrane region" description="Helical" evidence="11">
    <location>
        <begin position="200"/>
        <end position="221"/>
    </location>
</feature>
<dbReference type="GO" id="GO:0045259">
    <property type="term" value="C:proton-transporting ATP synthase complex"/>
    <property type="evidence" value="ECO:0007669"/>
    <property type="project" value="UniProtKB-KW"/>
</dbReference>
<sequence length="229" mass="25048">METFEPLFTIAIGGLKIGITSSIIVQWIIIIALLILAKFFTANMKKIPNKKQSGVEILVGFLNNFVKGNMGEEYVNYIPYIGTLGVYIIVMNIVPASFGIAAPTEDLSVAAGLAIISFVLIQTNAIKKGGVRGYLLKYAQPAIPLLPLNIIERIVLPVSLSLRLFGNMVAGAVIISMVYKGLAGMAWFSQFIIPIPLHAFFDLFDGSIQMIVFVMLTMMNIKVVAENEF</sequence>
<dbReference type="PANTHER" id="PTHR42823">
    <property type="entry name" value="ATP SYNTHASE SUBUNIT A, CHLOROPLASTIC"/>
    <property type="match status" value="1"/>
</dbReference>
<dbReference type="Pfam" id="PF00119">
    <property type="entry name" value="ATP-synt_A"/>
    <property type="match status" value="1"/>
</dbReference>
<keyword evidence="8 11" id="KW-0406">Ion transport</keyword>
<feature type="transmembrane region" description="Helical" evidence="11">
    <location>
        <begin position="107"/>
        <end position="126"/>
    </location>
</feature>
<dbReference type="PANTHER" id="PTHR42823:SF3">
    <property type="entry name" value="ATP SYNTHASE SUBUNIT A, CHLOROPLASTIC"/>
    <property type="match status" value="1"/>
</dbReference>
<comment type="subcellular location">
    <subcellularLocation>
        <location evidence="11">Cell membrane</location>
        <topology evidence="11">Multi-pass membrane protein</topology>
    </subcellularLocation>
    <subcellularLocation>
        <location evidence="1">Membrane</location>
        <topology evidence="1">Multi-pass membrane protein</topology>
    </subcellularLocation>
</comment>
<keyword evidence="10 11" id="KW-0066">ATP synthesis</keyword>
<evidence type="ECO:0000256" key="3">
    <source>
        <dbReference type="ARBA" id="ARBA00022448"/>
    </source>
</evidence>
<protein>
    <recommendedName>
        <fullName evidence="11">ATP synthase subunit a</fullName>
    </recommendedName>
    <alternativeName>
        <fullName evidence="11">ATP synthase F0 sector subunit a</fullName>
    </alternativeName>
    <alternativeName>
        <fullName evidence="11">F-ATPase subunit 6</fullName>
    </alternativeName>
</protein>
<evidence type="ECO:0000256" key="10">
    <source>
        <dbReference type="ARBA" id="ARBA00023310"/>
    </source>
</evidence>
<dbReference type="PROSITE" id="PS00449">
    <property type="entry name" value="ATPASE_A"/>
    <property type="match status" value="1"/>
</dbReference>
<evidence type="ECO:0000256" key="6">
    <source>
        <dbReference type="ARBA" id="ARBA00022781"/>
    </source>
</evidence>